<name>A0A0A9FYQ7_ARUDO</name>
<reference evidence="1" key="2">
    <citation type="journal article" date="2015" name="Data Brief">
        <title>Shoot transcriptome of the giant reed, Arundo donax.</title>
        <authorList>
            <person name="Barrero R.A."/>
            <person name="Guerrero F.D."/>
            <person name="Moolhuijzen P."/>
            <person name="Goolsby J.A."/>
            <person name="Tidwell J."/>
            <person name="Bellgard S.E."/>
            <person name="Bellgard M.I."/>
        </authorList>
    </citation>
    <scope>NUCLEOTIDE SEQUENCE</scope>
    <source>
        <tissue evidence="1">Shoot tissue taken approximately 20 cm above the soil surface</tissue>
    </source>
</reference>
<accession>A0A0A9FYQ7</accession>
<protein>
    <submittedName>
        <fullName evidence="1">Uncharacterized protein</fullName>
    </submittedName>
</protein>
<organism evidence="1">
    <name type="scientific">Arundo donax</name>
    <name type="common">Giant reed</name>
    <name type="synonym">Donax arundinaceus</name>
    <dbReference type="NCBI Taxonomy" id="35708"/>
    <lineage>
        <taxon>Eukaryota</taxon>
        <taxon>Viridiplantae</taxon>
        <taxon>Streptophyta</taxon>
        <taxon>Embryophyta</taxon>
        <taxon>Tracheophyta</taxon>
        <taxon>Spermatophyta</taxon>
        <taxon>Magnoliopsida</taxon>
        <taxon>Liliopsida</taxon>
        <taxon>Poales</taxon>
        <taxon>Poaceae</taxon>
        <taxon>PACMAD clade</taxon>
        <taxon>Arundinoideae</taxon>
        <taxon>Arundineae</taxon>
        <taxon>Arundo</taxon>
    </lineage>
</organism>
<sequence length="29" mass="3424">MRLVIVLVLKLPHGNQDREHVLLFQLKIT</sequence>
<reference evidence="1" key="1">
    <citation type="submission" date="2014-09" db="EMBL/GenBank/DDBJ databases">
        <authorList>
            <person name="Magalhaes I.L.F."/>
            <person name="Oliveira U."/>
            <person name="Santos F.R."/>
            <person name="Vidigal T.H.D.A."/>
            <person name="Brescovit A.D."/>
            <person name="Santos A.J."/>
        </authorList>
    </citation>
    <scope>NUCLEOTIDE SEQUENCE</scope>
    <source>
        <tissue evidence="1">Shoot tissue taken approximately 20 cm above the soil surface</tissue>
    </source>
</reference>
<proteinExistence type="predicted"/>
<dbReference type="EMBL" id="GBRH01179931">
    <property type="protein sequence ID" value="JAE17965.1"/>
    <property type="molecule type" value="Transcribed_RNA"/>
</dbReference>
<dbReference type="AlphaFoldDB" id="A0A0A9FYQ7"/>
<evidence type="ECO:0000313" key="1">
    <source>
        <dbReference type="EMBL" id="JAE17965.1"/>
    </source>
</evidence>